<reference evidence="3" key="1">
    <citation type="submission" date="2017-10" db="EMBL/GenBank/DDBJ databases">
        <title>Phenotypic and genomic properties of facultatively anaerobic sulfur-reducing natronoarchaea from hypersaline soda lakes.</title>
        <authorList>
            <person name="Sorokin D.Y."/>
            <person name="Kublanov I.V."/>
            <person name="Roman P."/>
            <person name="Sinninghe Damste J.S."/>
            <person name="Golyshin P.N."/>
            <person name="Rojo D."/>
            <person name="Ciordia S."/>
            <person name="Mena Md.C."/>
            <person name="Ferrer M."/>
            <person name="Messina E."/>
            <person name="Smedile F."/>
            <person name="La Spada G."/>
            <person name="La Cono V."/>
            <person name="Yakimov M.M."/>
        </authorList>
    </citation>
    <scope>NUCLEOTIDE SEQUENCE [LARGE SCALE GENOMIC DNA]</scope>
    <source>
        <strain evidence="3">AArc1</strain>
    </source>
</reference>
<proteinExistence type="predicted"/>
<dbReference type="AlphaFoldDB" id="A0A346PF53"/>
<accession>A0A346PF53</accession>
<evidence type="ECO:0000313" key="2">
    <source>
        <dbReference type="EMBL" id="AXR78148.1"/>
    </source>
</evidence>
<name>A0A346PF53_9EURY</name>
<dbReference type="EMBL" id="CP024047">
    <property type="protein sequence ID" value="AXR78148.1"/>
    <property type="molecule type" value="Genomic_DNA"/>
</dbReference>
<keyword evidence="1" id="KW-0812">Transmembrane</keyword>
<evidence type="ECO:0000313" key="3">
    <source>
        <dbReference type="Proteomes" id="UP000258707"/>
    </source>
</evidence>
<dbReference type="Proteomes" id="UP000258707">
    <property type="component" value="Chromosome"/>
</dbReference>
<organism evidence="2 3">
    <name type="scientific">Natrarchaeobaculum sulfurireducens</name>
    <dbReference type="NCBI Taxonomy" id="2044521"/>
    <lineage>
        <taxon>Archaea</taxon>
        <taxon>Methanobacteriati</taxon>
        <taxon>Methanobacteriota</taxon>
        <taxon>Stenosarchaea group</taxon>
        <taxon>Halobacteria</taxon>
        <taxon>Halobacteriales</taxon>
        <taxon>Natrialbaceae</taxon>
        <taxon>Natrarchaeobaculum</taxon>
    </lineage>
</organism>
<keyword evidence="1" id="KW-0472">Membrane</keyword>
<keyword evidence="1" id="KW-1133">Transmembrane helix</keyword>
<feature type="transmembrane region" description="Helical" evidence="1">
    <location>
        <begin position="43"/>
        <end position="63"/>
    </location>
</feature>
<feature type="transmembrane region" description="Helical" evidence="1">
    <location>
        <begin position="75"/>
        <end position="101"/>
    </location>
</feature>
<protein>
    <submittedName>
        <fullName evidence="2">Uncharacterized protein</fullName>
    </submittedName>
</protein>
<dbReference type="KEGG" id="nan:AArc1_1824"/>
<sequence>MHYHLLGRDRVRHMSSYAVLESVLYHGYEGTAGVTGFPNTGTWLIFGVVLVPIYAMVVAWFTGTPRDTKTGLLGVSYLVGLVTSMWVGMFVLTVLIGIVFFGGPPEPIGSVGPP</sequence>
<evidence type="ECO:0000256" key="1">
    <source>
        <dbReference type="SAM" id="Phobius"/>
    </source>
</evidence>
<gene>
    <name evidence="2" type="ORF">AArc1_1824</name>
</gene>